<dbReference type="InterPro" id="IPR050205">
    <property type="entry name" value="CDPK_Ser/Thr_kinases"/>
</dbReference>
<evidence type="ECO:0000256" key="2">
    <source>
        <dbReference type="ARBA" id="ARBA00022679"/>
    </source>
</evidence>
<keyword evidence="1" id="KW-0723">Serine/threonine-protein kinase</keyword>
<protein>
    <recommendedName>
        <fullName evidence="7">Protein kinase domain-containing protein</fullName>
    </recommendedName>
</protein>
<feature type="region of interest" description="Disordered" evidence="6">
    <location>
        <begin position="1"/>
        <end position="50"/>
    </location>
</feature>
<evidence type="ECO:0000259" key="7">
    <source>
        <dbReference type="PROSITE" id="PS50011"/>
    </source>
</evidence>
<name>A0A6A4H3L1_9AGAR</name>
<dbReference type="OrthoDB" id="4062651at2759"/>
<dbReference type="Pfam" id="PF00069">
    <property type="entry name" value="Pkinase"/>
    <property type="match status" value="1"/>
</dbReference>
<evidence type="ECO:0000256" key="4">
    <source>
        <dbReference type="ARBA" id="ARBA00022777"/>
    </source>
</evidence>
<dbReference type="InterPro" id="IPR000719">
    <property type="entry name" value="Prot_kinase_dom"/>
</dbReference>
<dbReference type="GO" id="GO:0005524">
    <property type="term" value="F:ATP binding"/>
    <property type="evidence" value="ECO:0007669"/>
    <property type="project" value="UniProtKB-KW"/>
</dbReference>
<evidence type="ECO:0000256" key="1">
    <source>
        <dbReference type="ARBA" id="ARBA00022527"/>
    </source>
</evidence>
<evidence type="ECO:0000256" key="6">
    <source>
        <dbReference type="SAM" id="MobiDB-lite"/>
    </source>
</evidence>
<keyword evidence="9" id="KW-1185">Reference proteome</keyword>
<dbReference type="EMBL" id="ML769598">
    <property type="protein sequence ID" value="KAE9392366.1"/>
    <property type="molecule type" value="Genomic_DNA"/>
</dbReference>
<dbReference type="InterPro" id="IPR011009">
    <property type="entry name" value="Kinase-like_dom_sf"/>
</dbReference>
<accession>A0A6A4H3L1</accession>
<proteinExistence type="predicted"/>
<dbReference type="SUPFAM" id="SSF56112">
    <property type="entry name" value="Protein kinase-like (PK-like)"/>
    <property type="match status" value="1"/>
</dbReference>
<dbReference type="SMART" id="SM00220">
    <property type="entry name" value="S_TKc"/>
    <property type="match status" value="1"/>
</dbReference>
<dbReference type="PANTHER" id="PTHR24349">
    <property type="entry name" value="SERINE/THREONINE-PROTEIN KINASE"/>
    <property type="match status" value="1"/>
</dbReference>
<organism evidence="8 9">
    <name type="scientific">Gymnopus androsaceus JB14</name>
    <dbReference type="NCBI Taxonomy" id="1447944"/>
    <lineage>
        <taxon>Eukaryota</taxon>
        <taxon>Fungi</taxon>
        <taxon>Dikarya</taxon>
        <taxon>Basidiomycota</taxon>
        <taxon>Agaricomycotina</taxon>
        <taxon>Agaricomycetes</taxon>
        <taxon>Agaricomycetidae</taxon>
        <taxon>Agaricales</taxon>
        <taxon>Marasmiineae</taxon>
        <taxon>Omphalotaceae</taxon>
        <taxon>Gymnopus</taxon>
    </lineage>
</organism>
<dbReference type="InterPro" id="IPR008271">
    <property type="entry name" value="Ser/Thr_kinase_AS"/>
</dbReference>
<evidence type="ECO:0000256" key="3">
    <source>
        <dbReference type="ARBA" id="ARBA00022741"/>
    </source>
</evidence>
<keyword evidence="2" id="KW-0808">Transferase</keyword>
<gene>
    <name evidence="8" type="ORF">BT96DRAFT_1000454</name>
</gene>
<feature type="domain" description="Protein kinase" evidence="7">
    <location>
        <begin position="433"/>
        <end position="734"/>
    </location>
</feature>
<sequence length="734" mass="83088">MDPRGFLRSHRNSTNTVATSSTPQSASTRTSNHSFDTPASNTRSQLKKQMRGPPEIRIWLYNPTFDAFYRREKDGAIHHDFWILKTITNLDMSITHLLRDMDHPSMPALKGAENFSCALLVPGADIQGGAFHISPCCREVFGAVTLADVIDWEFKGICIVDKANSKLFVESYEDCQRRSADPLLRLPPGVRADLETHRCTAYAAIAFQMHSDREYTDQSLHRNGIYYWGEKELDLGLPNFVSAKVKQLQSKRDSLYWDPASIVYLQRLFDLASLDPSEFMTRTKELDASSSAANIPISDQSDSSNFLAEVDEIAFLCPREDTLKHCKEGSLEKDSIELFKPLVRWARTTFKSGANIIAEWKSSFMAIQDGNACYPIRARGEQTSKLVFIRPRMDFSMFYYREPLVFVEVDSGGVKASNSPTDKKRGLAHAAFFVRLANMALGITDFCLPVIWVSKLWTAECHLVYQHGSRIIAYPLKYGESNVFPLDNLHARAHFHVRLLNMIDPRMHQLSKAQDKVIGGLAYFICEWWIGRWSTGEYAGSPYLELPHYRPVGNELKKSRGSRLEGRSLSLCDQLMTGVNFLHSQLQVAHMDLKPDNLVFDLTHARVQLKIINFNLSIMNATRPEAPGTRGTRGYMAPEVEGPMWYSPLLADLYSCGVCMDELLNVDQGQNQENINSSFEIFVVFAARLRNQSPSKRPPLTERPKLTRPQHQRVGSMQPLATLSANYSGRFQGN</sequence>
<keyword evidence="4" id="KW-0418">Kinase</keyword>
<feature type="compositionally biased region" description="Polar residues" evidence="6">
    <location>
        <begin position="12"/>
        <end position="44"/>
    </location>
</feature>
<feature type="region of interest" description="Disordered" evidence="6">
    <location>
        <begin position="693"/>
        <end position="719"/>
    </location>
</feature>
<dbReference type="Gene3D" id="1.10.510.10">
    <property type="entry name" value="Transferase(Phosphotransferase) domain 1"/>
    <property type="match status" value="1"/>
</dbReference>
<dbReference type="PROSITE" id="PS00108">
    <property type="entry name" value="PROTEIN_KINASE_ST"/>
    <property type="match status" value="1"/>
</dbReference>
<keyword evidence="3" id="KW-0547">Nucleotide-binding</keyword>
<keyword evidence="5" id="KW-0067">ATP-binding</keyword>
<evidence type="ECO:0000313" key="9">
    <source>
        <dbReference type="Proteomes" id="UP000799118"/>
    </source>
</evidence>
<dbReference type="GO" id="GO:0004674">
    <property type="term" value="F:protein serine/threonine kinase activity"/>
    <property type="evidence" value="ECO:0007669"/>
    <property type="project" value="UniProtKB-KW"/>
</dbReference>
<reference evidence="8" key="1">
    <citation type="journal article" date="2019" name="Environ. Microbiol.">
        <title>Fungal ecological strategies reflected in gene transcription - a case study of two litter decomposers.</title>
        <authorList>
            <person name="Barbi F."/>
            <person name="Kohler A."/>
            <person name="Barry K."/>
            <person name="Baskaran P."/>
            <person name="Daum C."/>
            <person name="Fauchery L."/>
            <person name="Ihrmark K."/>
            <person name="Kuo A."/>
            <person name="LaButti K."/>
            <person name="Lipzen A."/>
            <person name="Morin E."/>
            <person name="Grigoriev I.V."/>
            <person name="Henrissat B."/>
            <person name="Lindahl B."/>
            <person name="Martin F."/>
        </authorList>
    </citation>
    <scope>NUCLEOTIDE SEQUENCE</scope>
    <source>
        <strain evidence="8">JB14</strain>
    </source>
</reference>
<evidence type="ECO:0000256" key="5">
    <source>
        <dbReference type="ARBA" id="ARBA00022840"/>
    </source>
</evidence>
<evidence type="ECO:0000313" key="8">
    <source>
        <dbReference type="EMBL" id="KAE9392366.1"/>
    </source>
</evidence>
<dbReference type="Proteomes" id="UP000799118">
    <property type="component" value="Unassembled WGS sequence"/>
</dbReference>
<dbReference type="PROSITE" id="PS50011">
    <property type="entry name" value="PROTEIN_KINASE_DOM"/>
    <property type="match status" value="1"/>
</dbReference>
<dbReference type="AlphaFoldDB" id="A0A6A4H3L1"/>